<organism evidence="1 2">
    <name type="scientific">Nephila pilipes</name>
    <name type="common">Giant wood spider</name>
    <name type="synonym">Nephila maculata</name>
    <dbReference type="NCBI Taxonomy" id="299642"/>
    <lineage>
        <taxon>Eukaryota</taxon>
        <taxon>Metazoa</taxon>
        <taxon>Ecdysozoa</taxon>
        <taxon>Arthropoda</taxon>
        <taxon>Chelicerata</taxon>
        <taxon>Arachnida</taxon>
        <taxon>Araneae</taxon>
        <taxon>Araneomorphae</taxon>
        <taxon>Entelegynae</taxon>
        <taxon>Araneoidea</taxon>
        <taxon>Nephilidae</taxon>
        <taxon>Nephila</taxon>
    </lineage>
</organism>
<sequence length="87" mass="9726">MKQDCHTWNQKDYQDVINSAPEESWIGDNPGIDVLEQDQNVMSPGHVVVDGIYFAMDCHSVRLTRMLDCPPGPRSSPRISPGTHCSN</sequence>
<comment type="caution">
    <text evidence="1">The sequence shown here is derived from an EMBL/GenBank/DDBJ whole genome shotgun (WGS) entry which is preliminary data.</text>
</comment>
<keyword evidence="2" id="KW-1185">Reference proteome</keyword>
<evidence type="ECO:0000313" key="1">
    <source>
        <dbReference type="EMBL" id="GFU22196.1"/>
    </source>
</evidence>
<dbReference type="AlphaFoldDB" id="A0A8X6UHY5"/>
<gene>
    <name evidence="1" type="ORF">NPIL_281391</name>
</gene>
<accession>A0A8X6UHY5</accession>
<reference evidence="1" key="1">
    <citation type="submission" date="2020-08" db="EMBL/GenBank/DDBJ databases">
        <title>Multicomponent nature underlies the extraordinary mechanical properties of spider dragline silk.</title>
        <authorList>
            <person name="Kono N."/>
            <person name="Nakamura H."/>
            <person name="Mori M."/>
            <person name="Yoshida Y."/>
            <person name="Ohtoshi R."/>
            <person name="Malay A.D."/>
            <person name="Moran D.A.P."/>
            <person name="Tomita M."/>
            <person name="Numata K."/>
            <person name="Arakawa K."/>
        </authorList>
    </citation>
    <scope>NUCLEOTIDE SEQUENCE</scope>
</reference>
<dbReference type="Proteomes" id="UP000887013">
    <property type="component" value="Unassembled WGS sequence"/>
</dbReference>
<proteinExistence type="predicted"/>
<evidence type="ECO:0000313" key="2">
    <source>
        <dbReference type="Proteomes" id="UP000887013"/>
    </source>
</evidence>
<dbReference type="EMBL" id="BMAW01127683">
    <property type="protein sequence ID" value="GFU22196.1"/>
    <property type="molecule type" value="Genomic_DNA"/>
</dbReference>
<name>A0A8X6UHY5_NEPPI</name>
<protein>
    <submittedName>
        <fullName evidence="1">Uncharacterized protein</fullName>
    </submittedName>
</protein>